<gene>
    <name evidence="9" type="ORF">SAMN04488502_10647</name>
</gene>
<dbReference type="GO" id="GO:0005886">
    <property type="term" value="C:plasma membrane"/>
    <property type="evidence" value="ECO:0007669"/>
    <property type="project" value="UniProtKB-SubCell"/>
</dbReference>
<organism evidence="9 10">
    <name type="scientific">Dendrosporobacter quercicolus</name>
    <dbReference type="NCBI Taxonomy" id="146817"/>
    <lineage>
        <taxon>Bacteria</taxon>
        <taxon>Bacillati</taxon>
        <taxon>Bacillota</taxon>
        <taxon>Negativicutes</taxon>
        <taxon>Selenomonadales</taxon>
        <taxon>Sporomusaceae</taxon>
        <taxon>Dendrosporobacter</taxon>
    </lineage>
</organism>
<dbReference type="STRING" id="146817.SAMN04488502_10647"/>
<keyword evidence="6 7" id="KW-0472">Membrane</keyword>
<feature type="domain" description="Glycine transporter" evidence="8">
    <location>
        <begin position="92"/>
        <end position="165"/>
    </location>
</feature>
<evidence type="ECO:0000256" key="1">
    <source>
        <dbReference type="ARBA" id="ARBA00004651"/>
    </source>
</evidence>
<feature type="transmembrane region" description="Helical" evidence="7">
    <location>
        <begin position="64"/>
        <end position="81"/>
    </location>
</feature>
<dbReference type="PANTHER" id="PTHR30506">
    <property type="entry name" value="INNER MEMBRANE PROTEIN"/>
    <property type="match status" value="1"/>
</dbReference>
<feature type="transmembrane region" description="Helical" evidence="7">
    <location>
        <begin position="6"/>
        <end position="24"/>
    </location>
</feature>
<evidence type="ECO:0000256" key="3">
    <source>
        <dbReference type="ARBA" id="ARBA00022475"/>
    </source>
</evidence>
<keyword evidence="5 7" id="KW-1133">Transmembrane helix</keyword>
<dbReference type="RefSeq" id="WP_092073483.1">
    <property type="nucleotide sequence ID" value="NZ_FNHB01000006.1"/>
</dbReference>
<keyword evidence="3" id="KW-1003">Cell membrane</keyword>
<feature type="transmembrane region" description="Helical" evidence="7">
    <location>
        <begin position="150"/>
        <end position="167"/>
    </location>
</feature>
<evidence type="ECO:0000256" key="2">
    <source>
        <dbReference type="ARBA" id="ARBA00008193"/>
    </source>
</evidence>
<reference evidence="9 10" key="1">
    <citation type="submission" date="2016-10" db="EMBL/GenBank/DDBJ databases">
        <authorList>
            <person name="de Groot N.N."/>
        </authorList>
    </citation>
    <scope>NUCLEOTIDE SEQUENCE [LARGE SCALE GENOMIC DNA]</scope>
    <source>
        <strain evidence="9 10">DSM 1736</strain>
    </source>
</reference>
<evidence type="ECO:0000259" key="8">
    <source>
        <dbReference type="Pfam" id="PF03458"/>
    </source>
</evidence>
<protein>
    <submittedName>
        <fullName evidence="9">Uncharacterized membrane protein YeiH</fullName>
    </submittedName>
</protein>
<evidence type="ECO:0000256" key="5">
    <source>
        <dbReference type="ARBA" id="ARBA00022989"/>
    </source>
</evidence>
<comment type="similarity">
    <text evidence="2">Belongs to the UPF0126 family.</text>
</comment>
<keyword evidence="10" id="KW-1185">Reference proteome</keyword>
<dbReference type="OrthoDB" id="9791874at2"/>
<feature type="transmembrane region" description="Helical" evidence="7">
    <location>
        <begin position="88"/>
        <end position="111"/>
    </location>
</feature>
<keyword evidence="4 7" id="KW-0812">Transmembrane</keyword>
<dbReference type="PANTHER" id="PTHR30506:SF3">
    <property type="entry name" value="UPF0126 INNER MEMBRANE PROTEIN YADS-RELATED"/>
    <property type="match status" value="1"/>
</dbReference>
<evidence type="ECO:0000313" key="9">
    <source>
        <dbReference type="EMBL" id="SDM62858.1"/>
    </source>
</evidence>
<evidence type="ECO:0000313" key="10">
    <source>
        <dbReference type="Proteomes" id="UP000214880"/>
    </source>
</evidence>
<dbReference type="AlphaFoldDB" id="A0A1G9USG1"/>
<evidence type="ECO:0000256" key="7">
    <source>
        <dbReference type="SAM" id="Phobius"/>
    </source>
</evidence>
<feature type="transmembrane region" description="Helical" evidence="7">
    <location>
        <begin position="31"/>
        <end position="52"/>
    </location>
</feature>
<dbReference type="EMBL" id="FNHB01000006">
    <property type="protein sequence ID" value="SDM62858.1"/>
    <property type="molecule type" value="Genomic_DNA"/>
</dbReference>
<feature type="domain" description="Glycine transporter" evidence="8">
    <location>
        <begin position="7"/>
        <end position="80"/>
    </location>
</feature>
<dbReference type="Pfam" id="PF03458">
    <property type="entry name" value="Gly_transporter"/>
    <property type="match status" value="2"/>
</dbReference>
<accession>A0A1G9USG1</accession>
<name>A0A1G9USG1_9FIRM</name>
<evidence type="ECO:0000256" key="4">
    <source>
        <dbReference type="ARBA" id="ARBA00022692"/>
    </source>
</evidence>
<feature type="transmembrane region" description="Helical" evidence="7">
    <location>
        <begin position="173"/>
        <end position="194"/>
    </location>
</feature>
<dbReference type="InterPro" id="IPR005115">
    <property type="entry name" value="Gly_transporter"/>
</dbReference>
<comment type="subcellular location">
    <subcellularLocation>
        <location evidence="1">Cell membrane</location>
        <topology evidence="1">Multi-pass membrane protein</topology>
    </subcellularLocation>
</comment>
<sequence length="199" mass="21245">MIVLDLMGIIGTVAFALAGALTGIKKKLDVFGVIMLAITTATGGGILRDLLIGNSPPFALRDPTFVLISIVTALASCFVYHQITRFNYFILICDAIGLGAFTAGGANMAIMQDHNTLFIMIVLGVTTGVGGGVLRDLFVQEIPFVFRKEIYAVAAIVGAACFYYTQSALPEPVPMYSCFVVTVVIRVLSIVYDLNLPVV</sequence>
<evidence type="ECO:0000256" key="6">
    <source>
        <dbReference type="ARBA" id="ARBA00023136"/>
    </source>
</evidence>
<dbReference type="Proteomes" id="UP000214880">
    <property type="component" value="Unassembled WGS sequence"/>
</dbReference>
<feature type="transmembrane region" description="Helical" evidence="7">
    <location>
        <begin position="117"/>
        <end position="138"/>
    </location>
</feature>
<proteinExistence type="inferred from homology"/>